<evidence type="ECO:0000256" key="5">
    <source>
        <dbReference type="ARBA" id="ARBA00022692"/>
    </source>
</evidence>
<evidence type="ECO:0000256" key="1">
    <source>
        <dbReference type="ARBA" id="ARBA00004651"/>
    </source>
</evidence>
<evidence type="ECO:0000313" key="10">
    <source>
        <dbReference type="EMBL" id="PSK83945.1"/>
    </source>
</evidence>
<evidence type="ECO:0000313" key="12">
    <source>
        <dbReference type="Proteomes" id="UP000396862"/>
    </source>
</evidence>
<dbReference type="EMBL" id="PYGC01000003">
    <property type="protein sequence ID" value="PSK83945.1"/>
    <property type="molecule type" value="Genomic_DNA"/>
</dbReference>
<feature type="transmembrane region" description="Helical" evidence="8">
    <location>
        <begin position="75"/>
        <end position="93"/>
    </location>
</feature>
<protein>
    <recommendedName>
        <fullName evidence="8">Probable membrane transporter protein</fullName>
    </recommendedName>
</protein>
<evidence type="ECO:0000256" key="7">
    <source>
        <dbReference type="ARBA" id="ARBA00023136"/>
    </source>
</evidence>
<evidence type="ECO:0000256" key="2">
    <source>
        <dbReference type="ARBA" id="ARBA00009142"/>
    </source>
</evidence>
<dbReference type="RefSeq" id="WP_106541768.1">
    <property type="nucleotide sequence ID" value="NZ_BLAU01000001.1"/>
</dbReference>
<proteinExistence type="inferred from homology"/>
<dbReference type="Proteomes" id="UP000240621">
    <property type="component" value="Unassembled WGS sequence"/>
</dbReference>
<comment type="caution">
    <text evidence="10">The sequence shown here is derived from an EMBL/GenBank/DDBJ whole genome shotgun (WGS) entry which is preliminary data.</text>
</comment>
<dbReference type="InterPro" id="IPR002781">
    <property type="entry name" value="TM_pro_TauE-like"/>
</dbReference>
<dbReference type="Proteomes" id="UP000396862">
    <property type="component" value="Unassembled WGS sequence"/>
</dbReference>
<dbReference type="EMBL" id="BLAU01000001">
    <property type="protein sequence ID" value="GET23486.1"/>
    <property type="molecule type" value="Genomic_DNA"/>
</dbReference>
<dbReference type="Pfam" id="PF01925">
    <property type="entry name" value="TauE"/>
    <property type="match status" value="1"/>
</dbReference>
<name>A0A2P8CG37_9BACT</name>
<feature type="transmembrane region" description="Helical" evidence="8">
    <location>
        <begin position="203"/>
        <end position="223"/>
    </location>
</feature>
<keyword evidence="4 8" id="KW-1003">Cell membrane</keyword>
<dbReference type="OrthoDB" id="554695at2"/>
<keyword evidence="7 8" id="KW-0472">Membrane</keyword>
<comment type="similarity">
    <text evidence="2 8">Belongs to the 4-toluene sulfonate uptake permease (TSUP) (TC 2.A.102) family.</text>
</comment>
<feature type="transmembrane region" description="Helical" evidence="8">
    <location>
        <begin position="99"/>
        <end position="117"/>
    </location>
</feature>
<evidence type="ECO:0000256" key="6">
    <source>
        <dbReference type="ARBA" id="ARBA00022989"/>
    </source>
</evidence>
<keyword evidence="6 8" id="KW-1133">Transmembrane helix</keyword>
<dbReference type="PANTHER" id="PTHR30269">
    <property type="entry name" value="TRANSMEMBRANE PROTEIN YFCA"/>
    <property type="match status" value="1"/>
</dbReference>
<reference evidence="10 11" key="1">
    <citation type="submission" date="2018-03" db="EMBL/GenBank/DDBJ databases">
        <title>Genomic Encyclopedia of Archaeal and Bacterial Type Strains, Phase II (KMG-II): from individual species to whole genera.</title>
        <authorList>
            <person name="Goeker M."/>
        </authorList>
    </citation>
    <scope>NUCLEOTIDE SEQUENCE [LARGE SCALE GENOMIC DNA]</scope>
    <source>
        <strain evidence="10 11">DSM 27267</strain>
    </source>
</reference>
<comment type="subcellular location">
    <subcellularLocation>
        <location evidence="1 8">Cell membrane</location>
        <topology evidence="1 8">Multi-pass membrane protein</topology>
    </subcellularLocation>
</comment>
<evidence type="ECO:0000313" key="9">
    <source>
        <dbReference type="EMBL" id="GET23486.1"/>
    </source>
</evidence>
<evidence type="ECO:0000256" key="8">
    <source>
        <dbReference type="RuleBase" id="RU363041"/>
    </source>
</evidence>
<feature type="transmembrane region" description="Helical" evidence="8">
    <location>
        <begin position="33"/>
        <end position="54"/>
    </location>
</feature>
<evidence type="ECO:0000256" key="3">
    <source>
        <dbReference type="ARBA" id="ARBA00022448"/>
    </source>
</evidence>
<feature type="transmembrane region" description="Helical" evidence="8">
    <location>
        <begin position="229"/>
        <end position="246"/>
    </location>
</feature>
<gene>
    <name evidence="10" type="ORF">CLV93_103363</name>
    <name evidence="9" type="ORF">JCM18694_37320</name>
</gene>
<feature type="transmembrane region" description="Helical" evidence="8">
    <location>
        <begin position="180"/>
        <end position="196"/>
    </location>
</feature>
<evidence type="ECO:0000256" key="4">
    <source>
        <dbReference type="ARBA" id="ARBA00022475"/>
    </source>
</evidence>
<evidence type="ECO:0000313" key="11">
    <source>
        <dbReference type="Proteomes" id="UP000240621"/>
    </source>
</evidence>
<sequence length="249" mass="27161">MEWYLIAGLIGVGFLAGFVNTLAGGGSMLTLPMLMFLGLPAGVANGTNRVAILLQNIAGVKTFRDNQAFKMKVDSRLAIPAVMGAIPGAFIAADLNEEIMRRVIAVVLGLMFFLVLLKPKTWERSMTADPERPVWWQYLIFFFIGMYGGFIQVGTGFLLLAGLVMGSGYDLVRGNAVKKWIILLYTPFALAVFFFNHQVDLKAGLILAIGNMLGAVVGAKFAVSWGPKVVKYFLLLALVVVTLKLFNVF</sequence>
<dbReference type="AlphaFoldDB" id="A0A2P8CG37"/>
<dbReference type="InterPro" id="IPR052017">
    <property type="entry name" value="TSUP"/>
</dbReference>
<reference evidence="9 12" key="2">
    <citation type="submission" date="2019-10" db="EMBL/GenBank/DDBJ databases">
        <title>Prolixibacter strains distinguished by the presence of nitrate reductase genes were adept at nitrate-dependent anaerobic corrosion of metallic iron and carbon steel.</title>
        <authorList>
            <person name="Iino T."/>
            <person name="Shono N."/>
            <person name="Ito K."/>
            <person name="Nakamura R."/>
            <person name="Sueoka K."/>
            <person name="Harayama S."/>
            <person name="Ohkuma M."/>
        </authorList>
    </citation>
    <scope>NUCLEOTIDE SEQUENCE [LARGE SCALE GENOMIC DNA]</scope>
    <source>
        <strain evidence="9 12">MIC1-1</strain>
    </source>
</reference>
<organism evidence="10 11">
    <name type="scientific">Prolixibacter denitrificans</name>
    <dbReference type="NCBI Taxonomy" id="1541063"/>
    <lineage>
        <taxon>Bacteria</taxon>
        <taxon>Pseudomonadati</taxon>
        <taxon>Bacteroidota</taxon>
        <taxon>Bacteroidia</taxon>
        <taxon>Marinilabiliales</taxon>
        <taxon>Prolixibacteraceae</taxon>
        <taxon>Prolixibacter</taxon>
    </lineage>
</organism>
<dbReference type="GO" id="GO:0005886">
    <property type="term" value="C:plasma membrane"/>
    <property type="evidence" value="ECO:0007669"/>
    <property type="project" value="UniProtKB-SubCell"/>
</dbReference>
<accession>A0A2P8CG37</accession>
<keyword evidence="5 8" id="KW-0812">Transmembrane</keyword>
<feature type="transmembrane region" description="Helical" evidence="8">
    <location>
        <begin position="138"/>
        <end position="160"/>
    </location>
</feature>
<keyword evidence="12" id="KW-1185">Reference proteome</keyword>
<keyword evidence="3" id="KW-0813">Transport</keyword>
<dbReference type="PANTHER" id="PTHR30269:SF0">
    <property type="entry name" value="MEMBRANE TRANSPORTER PROTEIN YFCA-RELATED"/>
    <property type="match status" value="1"/>
</dbReference>